<feature type="region of interest" description="Disordered" evidence="1">
    <location>
        <begin position="1"/>
        <end position="25"/>
    </location>
</feature>
<gene>
    <name evidence="2" type="ORF">M421DRAFT_418462</name>
</gene>
<dbReference type="AlphaFoldDB" id="A0A6A5RRJ4"/>
<proteinExistence type="predicted"/>
<evidence type="ECO:0000313" key="2">
    <source>
        <dbReference type="EMBL" id="KAF1930975.1"/>
    </source>
</evidence>
<evidence type="ECO:0000313" key="3">
    <source>
        <dbReference type="Proteomes" id="UP000800082"/>
    </source>
</evidence>
<accession>A0A6A5RRJ4</accession>
<evidence type="ECO:0000256" key="1">
    <source>
        <dbReference type="SAM" id="MobiDB-lite"/>
    </source>
</evidence>
<dbReference type="EMBL" id="ML978962">
    <property type="protein sequence ID" value="KAF1930975.1"/>
    <property type="molecule type" value="Genomic_DNA"/>
</dbReference>
<sequence>MTREASSETPQTTSKTPSEHIEAAPRRDIVQHLKDLDEQAKINDSERQARIEKGKNRRTYGLGRFAMFLLGGGHS</sequence>
<dbReference type="Proteomes" id="UP000800082">
    <property type="component" value="Unassembled WGS sequence"/>
</dbReference>
<protein>
    <submittedName>
        <fullName evidence="2">Uncharacterized protein</fullName>
    </submittedName>
</protein>
<organism evidence="2 3">
    <name type="scientific">Didymella exigua CBS 183.55</name>
    <dbReference type="NCBI Taxonomy" id="1150837"/>
    <lineage>
        <taxon>Eukaryota</taxon>
        <taxon>Fungi</taxon>
        <taxon>Dikarya</taxon>
        <taxon>Ascomycota</taxon>
        <taxon>Pezizomycotina</taxon>
        <taxon>Dothideomycetes</taxon>
        <taxon>Pleosporomycetidae</taxon>
        <taxon>Pleosporales</taxon>
        <taxon>Pleosporineae</taxon>
        <taxon>Didymellaceae</taxon>
        <taxon>Didymella</taxon>
    </lineage>
</organism>
<reference evidence="2" key="1">
    <citation type="journal article" date="2020" name="Stud. Mycol.">
        <title>101 Dothideomycetes genomes: a test case for predicting lifestyles and emergence of pathogens.</title>
        <authorList>
            <person name="Haridas S."/>
            <person name="Albert R."/>
            <person name="Binder M."/>
            <person name="Bloem J."/>
            <person name="Labutti K."/>
            <person name="Salamov A."/>
            <person name="Andreopoulos B."/>
            <person name="Baker S."/>
            <person name="Barry K."/>
            <person name="Bills G."/>
            <person name="Bluhm B."/>
            <person name="Cannon C."/>
            <person name="Castanera R."/>
            <person name="Culley D."/>
            <person name="Daum C."/>
            <person name="Ezra D."/>
            <person name="Gonzalez J."/>
            <person name="Henrissat B."/>
            <person name="Kuo A."/>
            <person name="Liang C."/>
            <person name="Lipzen A."/>
            <person name="Lutzoni F."/>
            <person name="Magnuson J."/>
            <person name="Mondo S."/>
            <person name="Nolan M."/>
            <person name="Ohm R."/>
            <person name="Pangilinan J."/>
            <person name="Park H.-J."/>
            <person name="Ramirez L."/>
            <person name="Alfaro M."/>
            <person name="Sun H."/>
            <person name="Tritt A."/>
            <person name="Yoshinaga Y."/>
            <person name="Zwiers L.-H."/>
            <person name="Turgeon B."/>
            <person name="Goodwin S."/>
            <person name="Spatafora J."/>
            <person name="Crous P."/>
            <person name="Grigoriev I."/>
        </authorList>
    </citation>
    <scope>NUCLEOTIDE SEQUENCE</scope>
    <source>
        <strain evidence="2">CBS 183.55</strain>
    </source>
</reference>
<feature type="compositionally biased region" description="Polar residues" evidence="1">
    <location>
        <begin position="7"/>
        <end position="16"/>
    </location>
</feature>
<dbReference type="GeneID" id="54349463"/>
<dbReference type="RefSeq" id="XP_033451223.1">
    <property type="nucleotide sequence ID" value="XM_033591795.1"/>
</dbReference>
<keyword evidence="3" id="KW-1185">Reference proteome</keyword>
<name>A0A6A5RRJ4_9PLEO</name>